<gene>
    <name evidence="2" type="ORF">PQ472_07360</name>
</gene>
<dbReference type="RefSeq" id="WP_274258709.1">
    <property type="nucleotide sequence ID" value="NZ_CP117884.1"/>
</dbReference>
<evidence type="ECO:0000313" key="3">
    <source>
        <dbReference type="Proteomes" id="UP001220377"/>
    </source>
</evidence>
<accession>A0ABY7WRS0</accession>
<feature type="transmembrane region" description="Helical" evidence="1">
    <location>
        <begin position="68"/>
        <end position="87"/>
    </location>
</feature>
<name>A0ABY7WRS0_9LACO</name>
<evidence type="ECO:0000313" key="2">
    <source>
        <dbReference type="EMBL" id="WDF81744.1"/>
    </source>
</evidence>
<protein>
    <submittedName>
        <fullName evidence="2">Uncharacterized protein</fullName>
    </submittedName>
</protein>
<keyword evidence="1" id="KW-1133">Transmembrane helix</keyword>
<feature type="transmembrane region" description="Helical" evidence="1">
    <location>
        <begin position="6"/>
        <end position="23"/>
    </location>
</feature>
<keyword evidence="1" id="KW-0812">Transmembrane</keyword>
<evidence type="ECO:0000256" key="1">
    <source>
        <dbReference type="SAM" id="Phobius"/>
    </source>
</evidence>
<feature type="transmembrane region" description="Helical" evidence="1">
    <location>
        <begin position="44"/>
        <end position="62"/>
    </location>
</feature>
<organism evidence="2 3">
    <name type="scientific">Lacticaseibacillus pabuli</name>
    <dbReference type="NCBI Taxonomy" id="3025672"/>
    <lineage>
        <taxon>Bacteria</taxon>
        <taxon>Bacillati</taxon>
        <taxon>Bacillota</taxon>
        <taxon>Bacilli</taxon>
        <taxon>Lactobacillales</taxon>
        <taxon>Lactobacillaceae</taxon>
        <taxon>Lacticaseibacillus</taxon>
    </lineage>
</organism>
<dbReference type="Proteomes" id="UP001220377">
    <property type="component" value="Chromosome"/>
</dbReference>
<reference evidence="2 3" key="1">
    <citation type="submission" date="2023-02" db="EMBL/GenBank/DDBJ databases">
        <title>Genome sequence of Lacticaseibacillus sp. KACC 23028.</title>
        <authorList>
            <person name="Kim S."/>
            <person name="Heo J."/>
            <person name="Kwon S.-W."/>
        </authorList>
    </citation>
    <scope>NUCLEOTIDE SEQUENCE [LARGE SCALE GENOMIC DNA]</scope>
    <source>
        <strain evidence="2 3">KACC 23028</strain>
    </source>
</reference>
<keyword evidence="3" id="KW-1185">Reference proteome</keyword>
<proteinExistence type="predicted"/>
<dbReference type="EMBL" id="CP117884">
    <property type="protein sequence ID" value="WDF81744.1"/>
    <property type="molecule type" value="Genomic_DNA"/>
</dbReference>
<sequence>MLLPIVMSVYGILLLAVSWYLLAHRGRSFLMFNQPSGDLSASMLVTSIAEIICAVAGVIVGFMQLKWIALVVIAISLLFIMLFASGLTRAMGK</sequence>
<keyword evidence="1" id="KW-0472">Membrane</keyword>